<dbReference type="PATRIC" id="fig|2041.4.peg.2707"/>
<sequence length="120" mass="12705">MSETTADLLGIGDGFRVWAVGGTTAVTSLLRPLPEGVEVFDHDADDLDATVLLADDLDVLTDQLDDALPRLSTVPLVWACFPMATVSPEAVAEAVHDHGWGATAPLLLDETHAAMRLAQD</sequence>
<evidence type="ECO:0000313" key="2">
    <source>
        <dbReference type="Proteomes" id="UP000067689"/>
    </source>
</evidence>
<dbReference type="Proteomes" id="UP000067689">
    <property type="component" value="Chromosome"/>
</dbReference>
<dbReference type="RefSeq" id="WP_067859449.1">
    <property type="nucleotide sequence ID" value="NZ_CP011502.1"/>
</dbReference>
<accession>A0A0U3T4I6</accession>
<reference evidence="1 2" key="1">
    <citation type="journal article" date="1991" name="Int. J. Syst. Bacteriol.">
        <title>Description of the erythromycin-producing bacterium Arthrobacter sp. strain NRRL B-3381 as Aeromicrobium erythreum gen. nov., sp. nov.</title>
        <authorList>
            <person name="Miller E.S."/>
            <person name="Woese C.R."/>
            <person name="Brenner S."/>
        </authorList>
    </citation>
    <scope>NUCLEOTIDE SEQUENCE [LARGE SCALE GENOMIC DNA]</scope>
    <source>
        <strain evidence="1 2">AR18</strain>
    </source>
</reference>
<dbReference type="EMBL" id="CP011502">
    <property type="protein sequence ID" value="ALX05544.1"/>
    <property type="molecule type" value="Genomic_DNA"/>
</dbReference>
<dbReference type="STRING" id="2041.AERYTH_12975"/>
<proteinExistence type="predicted"/>
<organism evidence="1 2">
    <name type="scientific">Aeromicrobium erythreum</name>
    <dbReference type="NCBI Taxonomy" id="2041"/>
    <lineage>
        <taxon>Bacteria</taxon>
        <taxon>Bacillati</taxon>
        <taxon>Actinomycetota</taxon>
        <taxon>Actinomycetes</taxon>
        <taxon>Propionibacteriales</taxon>
        <taxon>Nocardioidaceae</taxon>
        <taxon>Aeromicrobium</taxon>
    </lineage>
</organism>
<dbReference type="KEGG" id="aer:AERYTH_12975"/>
<evidence type="ECO:0000313" key="1">
    <source>
        <dbReference type="EMBL" id="ALX05544.1"/>
    </source>
</evidence>
<dbReference type="OrthoDB" id="3746743at2"/>
<keyword evidence="2" id="KW-1185">Reference proteome</keyword>
<protein>
    <submittedName>
        <fullName evidence="1">Uncharacterized protein</fullName>
    </submittedName>
</protein>
<gene>
    <name evidence="1" type="ORF">AERYTH_12975</name>
</gene>
<name>A0A0U3T4I6_9ACTN</name>
<dbReference type="AlphaFoldDB" id="A0A0U3T4I6"/>